<evidence type="ECO:0000313" key="11">
    <source>
        <dbReference type="EMBL" id="MDA4847357.1"/>
    </source>
</evidence>
<organism evidence="11 12">
    <name type="scientific">Hoeflea poritis</name>
    <dbReference type="NCBI Taxonomy" id="2993659"/>
    <lineage>
        <taxon>Bacteria</taxon>
        <taxon>Pseudomonadati</taxon>
        <taxon>Pseudomonadota</taxon>
        <taxon>Alphaproteobacteria</taxon>
        <taxon>Hyphomicrobiales</taxon>
        <taxon>Rhizobiaceae</taxon>
        <taxon>Hoeflea</taxon>
    </lineage>
</organism>
<comment type="caution">
    <text evidence="11">The sequence shown here is derived from an EMBL/GenBank/DDBJ whole genome shotgun (WGS) entry which is preliminary data.</text>
</comment>
<evidence type="ECO:0000313" key="12">
    <source>
        <dbReference type="Proteomes" id="UP001148313"/>
    </source>
</evidence>
<keyword evidence="3" id="KW-0819">tRNA processing</keyword>
<dbReference type="InterPro" id="IPR050264">
    <property type="entry name" value="Bact_CCA-adding_enz_type3_sf"/>
</dbReference>
<dbReference type="SUPFAM" id="SSF81301">
    <property type="entry name" value="Nucleotidyltransferase"/>
    <property type="match status" value="1"/>
</dbReference>
<dbReference type="Pfam" id="PF01743">
    <property type="entry name" value="PolyA_pol"/>
    <property type="match status" value="1"/>
</dbReference>
<evidence type="ECO:0000256" key="6">
    <source>
        <dbReference type="ARBA" id="ARBA00022741"/>
    </source>
</evidence>
<dbReference type="PANTHER" id="PTHR46173">
    <property type="entry name" value="CCA TRNA NUCLEOTIDYLTRANSFERASE 1, MITOCHONDRIAL"/>
    <property type="match status" value="1"/>
</dbReference>
<dbReference type="Gene3D" id="1.10.3090.10">
    <property type="entry name" value="cca-adding enzyme, domain 2"/>
    <property type="match status" value="1"/>
</dbReference>
<proteinExistence type="inferred from homology"/>
<dbReference type="InterPro" id="IPR032828">
    <property type="entry name" value="PolyA_RNA-bd"/>
</dbReference>
<dbReference type="PANTHER" id="PTHR46173:SF1">
    <property type="entry name" value="CCA TRNA NUCLEOTIDYLTRANSFERASE 1, MITOCHONDRIAL"/>
    <property type="match status" value="1"/>
</dbReference>
<gene>
    <name evidence="11" type="ORF">OOZ53_18495</name>
</gene>
<keyword evidence="2 8" id="KW-0808">Transferase</keyword>
<dbReference type="Gene3D" id="3.30.460.10">
    <property type="entry name" value="Beta Polymerase, domain 2"/>
    <property type="match status" value="1"/>
</dbReference>
<dbReference type="Pfam" id="PF12627">
    <property type="entry name" value="PolyA_pol_RNAbd"/>
    <property type="match status" value="1"/>
</dbReference>
<evidence type="ECO:0000256" key="8">
    <source>
        <dbReference type="RuleBase" id="RU003953"/>
    </source>
</evidence>
<dbReference type="SUPFAM" id="SSF81891">
    <property type="entry name" value="Poly A polymerase C-terminal region-like"/>
    <property type="match status" value="1"/>
</dbReference>
<evidence type="ECO:0000256" key="1">
    <source>
        <dbReference type="ARBA" id="ARBA00001946"/>
    </source>
</evidence>
<feature type="domain" description="Poly A polymerase head" evidence="9">
    <location>
        <begin position="35"/>
        <end position="157"/>
    </location>
</feature>
<keyword evidence="5" id="KW-0479">Metal-binding</keyword>
<keyword evidence="8" id="KW-0694">RNA-binding</keyword>
<evidence type="ECO:0000259" key="9">
    <source>
        <dbReference type="Pfam" id="PF01743"/>
    </source>
</evidence>
<dbReference type="InterPro" id="IPR043519">
    <property type="entry name" value="NT_sf"/>
</dbReference>
<feature type="domain" description="tRNA nucleotidyltransferase/poly(A) polymerase RNA and SrmB- binding" evidence="10">
    <location>
        <begin position="192"/>
        <end position="244"/>
    </location>
</feature>
<evidence type="ECO:0000259" key="10">
    <source>
        <dbReference type="Pfam" id="PF12627"/>
    </source>
</evidence>
<comment type="cofactor">
    <cofactor evidence="1">
        <name>Mg(2+)</name>
        <dbReference type="ChEBI" id="CHEBI:18420"/>
    </cofactor>
</comment>
<reference evidence="11" key="1">
    <citation type="submission" date="2022-11" db="EMBL/GenBank/DDBJ databases">
        <title>Hoeflea poritis sp. nov., isolated from scleractinian coral Porites lutea.</title>
        <authorList>
            <person name="Zhang G."/>
            <person name="Wei Q."/>
            <person name="Cai L."/>
        </authorList>
    </citation>
    <scope>NUCLEOTIDE SEQUENCE</scope>
    <source>
        <strain evidence="11">E7-10</strain>
    </source>
</reference>
<dbReference type="InterPro" id="IPR002646">
    <property type="entry name" value="PolA_pol_head_dom"/>
</dbReference>
<name>A0ABT4VTG1_9HYPH</name>
<keyword evidence="4" id="KW-0548">Nucleotidyltransferase</keyword>
<evidence type="ECO:0000256" key="2">
    <source>
        <dbReference type="ARBA" id="ARBA00022679"/>
    </source>
</evidence>
<evidence type="ECO:0000256" key="4">
    <source>
        <dbReference type="ARBA" id="ARBA00022695"/>
    </source>
</evidence>
<evidence type="ECO:0000256" key="7">
    <source>
        <dbReference type="ARBA" id="ARBA00022842"/>
    </source>
</evidence>
<keyword evidence="6" id="KW-0547">Nucleotide-binding</keyword>
<comment type="similarity">
    <text evidence="8">Belongs to the tRNA nucleotidyltransferase/poly(A) polymerase family.</text>
</comment>
<accession>A0ABT4VTG1</accession>
<keyword evidence="12" id="KW-1185">Reference proteome</keyword>
<dbReference type="EMBL" id="JAPJZH010000012">
    <property type="protein sequence ID" value="MDA4847357.1"/>
    <property type="molecule type" value="Genomic_DNA"/>
</dbReference>
<keyword evidence="7" id="KW-0460">Magnesium</keyword>
<dbReference type="Proteomes" id="UP001148313">
    <property type="component" value="Unassembled WGS sequence"/>
</dbReference>
<evidence type="ECO:0000256" key="3">
    <source>
        <dbReference type="ARBA" id="ARBA00022694"/>
    </source>
</evidence>
<dbReference type="RefSeq" id="WP_271091175.1">
    <property type="nucleotide sequence ID" value="NZ_JAPJZH010000012.1"/>
</dbReference>
<evidence type="ECO:0000256" key="5">
    <source>
        <dbReference type="ARBA" id="ARBA00022723"/>
    </source>
</evidence>
<sequence length="420" mass="46095">MSGSHGQRTIADADWFRARRLRRVLDVLNADGGEARIVGGAVRNTLMGLDVGDIDIATTLRPDEVVERAKEARIKAVPTGIDHGTVTLVVESVPYEVTTLRADIESHGRHATVAYGADWSVDAHRRDLTINGLYADRDGNVIDLVGGLADIETHTVRFIGDAATRIEEDYLRILRFFRFFAWYGGGRPDAEGLKACARLKSGLDGLSAERVWSELKRLLAAPDPSRALLWMRQSGVLSEILPESEKWGIDAIFGVVETGAALKWPSDPLLRLMAIVPHHGERLDAMASRLRMSNSERKRLVEWAGQPPVPEALADTALRRLLYRGDKQAVTDKIRLQFCARRKAAEQDDEALKGAAALSRLLKVADDWARPDFPVSGTDLLEAGLSAGPDVGAAMNALEEAWIDSDFSLTRAQLLEKVAP</sequence>
<dbReference type="CDD" id="cd05398">
    <property type="entry name" value="NT_ClassII-CCAase"/>
    <property type="match status" value="1"/>
</dbReference>
<protein>
    <submittedName>
        <fullName evidence="11">CCA tRNA nucleotidyltransferase</fullName>
    </submittedName>
</protein>